<dbReference type="EMBL" id="AYKF01000083">
    <property type="protein sequence ID" value="ROO28984.1"/>
    <property type="molecule type" value="Genomic_DNA"/>
</dbReference>
<dbReference type="InterPro" id="IPR012794">
    <property type="entry name" value="PcaR_PcaU"/>
</dbReference>
<evidence type="ECO:0000313" key="8">
    <source>
        <dbReference type="Proteomes" id="UP000285123"/>
    </source>
</evidence>
<accession>A0A423PTS2</accession>
<keyword evidence="1" id="KW-0805">Transcription regulation</keyword>
<evidence type="ECO:0000313" key="7">
    <source>
        <dbReference type="EMBL" id="ROO28984.1"/>
    </source>
</evidence>
<dbReference type="InterPro" id="IPR036388">
    <property type="entry name" value="WH-like_DNA-bd_sf"/>
</dbReference>
<dbReference type="SMART" id="SM00346">
    <property type="entry name" value="HTH_ICLR"/>
    <property type="match status" value="1"/>
</dbReference>
<comment type="caution">
    <text evidence="7">The sequence shown here is derived from an EMBL/GenBank/DDBJ whole genome shotgun (WGS) entry which is preliminary data.</text>
</comment>
<dbReference type="SUPFAM" id="SSF55781">
    <property type="entry name" value="GAF domain-like"/>
    <property type="match status" value="1"/>
</dbReference>
<dbReference type="AlphaFoldDB" id="A0A423PTS2"/>
<dbReference type="InterPro" id="IPR005471">
    <property type="entry name" value="Tscrpt_reg_IclR_N"/>
</dbReference>
<organism evidence="7 8">
    <name type="scientific">Salinisphaera orenii YIM 95161</name>
    <dbReference type="NCBI Taxonomy" id="1051139"/>
    <lineage>
        <taxon>Bacteria</taxon>
        <taxon>Pseudomonadati</taxon>
        <taxon>Pseudomonadota</taxon>
        <taxon>Gammaproteobacteria</taxon>
        <taxon>Salinisphaerales</taxon>
        <taxon>Salinisphaeraceae</taxon>
        <taxon>Salinisphaera</taxon>
    </lineage>
</organism>
<feature type="region of interest" description="Disordered" evidence="4">
    <location>
        <begin position="1"/>
        <end position="28"/>
    </location>
</feature>
<dbReference type="InterPro" id="IPR036390">
    <property type="entry name" value="WH_DNA-bd_sf"/>
</dbReference>
<dbReference type="InterPro" id="IPR014757">
    <property type="entry name" value="Tscrpt_reg_IclR_C"/>
</dbReference>
<evidence type="ECO:0000256" key="3">
    <source>
        <dbReference type="ARBA" id="ARBA00023163"/>
    </source>
</evidence>
<dbReference type="PROSITE" id="PS51078">
    <property type="entry name" value="ICLR_ED"/>
    <property type="match status" value="1"/>
</dbReference>
<dbReference type="GO" id="GO:0045892">
    <property type="term" value="P:negative regulation of DNA-templated transcription"/>
    <property type="evidence" value="ECO:0007669"/>
    <property type="project" value="TreeGrafter"/>
</dbReference>
<dbReference type="Gene3D" id="1.10.10.10">
    <property type="entry name" value="Winged helix-like DNA-binding domain superfamily/Winged helix DNA-binding domain"/>
    <property type="match status" value="1"/>
</dbReference>
<evidence type="ECO:0000256" key="2">
    <source>
        <dbReference type="ARBA" id="ARBA00023125"/>
    </source>
</evidence>
<evidence type="ECO:0000259" key="6">
    <source>
        <dbReference type="PROSITE" id="PS51078"/>
    </source>
</evidence>
<dbReference type="Gene3D" id="3.30.450.40">
    <property type="match status" value="1"/>
</dbReference>
<name>A0A423PTS2_9GAMM</name>
<dbReference type="PANTHER" id="PTHR30136:SF34">
    <property type="entry name" value="TRANSCRIPTIONAL REGULATOR"/>
    <property type="match status" value="1"/>
</dbReference>
<feature type="domain" description="IclR-ED" evidence="6">
    <location>
        <begin position="97"/>
        <end position="281"/>
    </location>
</feature>
<sequence length="281" mass="30830">MLHCDAILDSPTERDVASEPIDDNPAGLAPDHRDFVTALATGLQVIRAFDANHPRMTLSEVAARTGMNRAKARRFLLTLHGLGYVRRRDRYFELAPLTLQLGYAFLSANNYQSVIRQHLEHITEATGESSSMGVLQGSDVIYVARSAAPHRLMTIALSVGTHLPAAATSMGRMLLATLEPDALSQLLDGLTLETYTPRTITDPQQLRAHIETARAQGYCIVDQELESGLRSLAMPVYNMHGSLLGAINVSTNAARVDKKTLTQRFLPLLRQTCREIASQVS</sequence>
<dbReference type="PROSITE" id="PS51077">
    <property type="entry name" value="HTH_ICLR"/>
    <property type="match status" value="1"/>
</dbReference>
<gene>
    <name evidence="7" type="ORF">SAHL_09580</name>
</gene>
<dbReference type="GO" id="GO:0045893">
    <property type="term" value="P:positive regulation of DNA-templated transcription"/>
    <property type="evidence" value="ECO:0007669"/>
    <property type="project" value="InterPro"/>
</dbReference>
<dbReference type="InterPro" id="IPR050707">
    <property type="entry name" value="HTH_MetabolicPath_Reg"/>
</dbReference>
<feature type="domain" description="HTH iclR-type" evidence="5">
    <location>
        <begin position="36"/>
        <end position="96"/>
    </location>
</feature>
<dbReference type="Proteomes" id="UP000285123">
    <property type="component" value="Unassembled WGS sequence"/>
</dbReference>
<evidence type="ECO:0000256" key="4">
    <source>
        <dbReference type="SAM" id="MobiDB-lite"/>
    </source>
</evidence>
<dbReference type="GO" id="GO:0003700">
    <property type="term" value="F:DNA-binding transcription factor activity"/>
    <property type="evidence" value="ECO:0007669"/>
    <property type="project" value="TreeGrafter"/>
</dbReference>
<dbReference type="Pfam" id="PF01614">
    <property type="entry name" value="IclR_C"/>
    <property type="match status" value="1"/>
</dbReference>
<evidence type="ECO:0000259" key="5">
    <source>
        <dbReference type="PROSITE" id="PS51077"/>
    </source>
</evidence>
<dbReference type="InterPro" id="IPR029016">
    <property type="entry name" value="GAF-like_dom_sf"/>
</dbReference>
<dbReference type="GO" id="GO:0046278">
    <property type="term" value="P:3,4-dihydroxybenzoate metabolic process"/>
    <property type="evidence" value="ECO:0007669"/>
    <property type="project" value="InterPro"/>
</dbReference>
<keyword evidence="3" id="KW-0804">Transcription</keyword>
<dbReference type="PANTHER" id="PTHR30136">
    <property type="entry name" value="HELIX-TURN-HELIX TRANSCRIPTIONAL REGULATOR, ICLR FAMILY"/>
    <property type="match status" value="1"/>
</dbReference>
<dbReference type="SUPFAM" id="SSF46785">
    <property type="entry name" value="Winged helix' DNA-binding domain"/>
    <property type="match status" value="1"/>
</dbReference>
<evidence type="ECO:0000256" key="1">
    <source>
        <dbReference type="ARBA" id="ARBA00023015"/>
    </source>
</evidence>
<keyword evidence="2" id="KW-0238">DNA-binding</keyword>
<dbReference type="GO" id="GO:0003677">
    <property type="term" value="F:DNA binding"/>
    <property type="evidence" value="ECO:0007669"/>
    <property type="project" value="UniProtKB-KW"/>
</dbReference>
<dbReference type="Pfam" id="PF09339">
    <property type="entry name" value="HTH_IclR"/>
    <property type="match status" value="1"/>
</dbReference>
<dbReference type="NCBIfam" id="TIGR02431">
    <property type="entry name" value="pcaR_pcaU"/>
    <property type="match status" value="1"/>
</dbReference>
<proteinExistence type="predicted"/>
<reference evidence="7 8" key="1">
    <citation type="submission" date="2013-10" db="EMBL/GenBank/DDBJ databases">
        <title>Salinisphaera halophila YIM 95161 Genome Sequencing.</title>
        <authorList>
            <person name="Lai Q."/>
            <person name="Li C."/>
            <person name="Shao Z."/>
        </authorList>
    </citation>
    <scope>NUCLEOTIDE SEQUENCE [LARGE SCALE GENOMIC DNA]</scope>
    <source>
        <strain evidence="7 8">YIM 95161</strain>
    </source>
</reference>
<protein>
    <submittedName>
        <fullName evidence="7">IclR family transcriptional regulator</fullName>
    </submittedName>
</protein>